<dbReference type="AlphaFoldDB" id="A0A832WRK6"/>
<dbReference type="Proteomes" id="UP000646844">
    <property type="component" value="Unassembled WGS sequence"/>
</dbReference>
<protein>
    <submittedName>
        <fullName evidence="1">VapB-type antitoxin</fullName>
    </submittedName>
</protein>
<name>A0A832WRK6_9CREN</name>
<gene>
    <name evidence="1" type="ORF">HA332_07840</name>
</gene>
<evidence type="ECO:0000313" key="1">
    <source>
        <dbReference type="EMBL" id="HII74272.1"/>
    </source>
</evidence>
<organism evidence="1 2">
    <name type="scientific">Sulfurisphaera tokodaii</name>
    <dbReference type="NCBI Taxonomy" id="111955"/>
    <lineage>
        <taxon>Archaea</taxon>
        <taxon>Thermoproteota</taxon>
        <taxon>Thermoprotei</taxon>
        <taxon>Sulfolobales</taxon>
        <taxon>Sulfolobaceae</taxon>
        <taxon>Sulfurisphaera</taxon>
    </lineage>
</organism>
<dbReference type="EMBL" id="DUJO01000036">
    <property type="protein sequence ID" value="HII74272.1"/>
    <property type="molecule type" value="Genomic_DNA"/>
</dbReference>
<sequence length="68" mass="8133">MINISEVLRKTLDDEIVKKEEEEARKSSRRIAEELNLTVRDVVKLIREDRESEIRFRYVGNYQINPKA</sequence>
<proteinExistence type="predicted"/>
<accession>A0A832WRK6</accession>
<reference evidence="1" key="1">
    <citation type="journal article" date="2020" name="bioRxiv">
        <title>A rank-normalized archaeal taxonomy based on genome phylogeny resolves widespread incomplete and uneven classifications.</title>
        <authorList>
            <person name="Rinke C."/>
            <person name="Chuvochina M."/>
            <person name="Mussig A.J."/>
            <person name="Chaumeil P.-A."/>
            <person name="Waite D.W."/>
            <person name="Whitman W.B."/>
            <person name="Parks D.H."/>
            <person name="Hugenholtz P."/>
        </authorList>
    </citation>
    <scope>NUCLEOTIDE SEQUENCE</scope>
    <source>
        <strain evidence="1">UBA8838</strain>
    </source>
</reference>
<evidence type="ECO:0000313" key="2">
    <source>
        <dbReference type="Proteomes" id="UP000646844"/>
    </source>
</evidence>
<comment type="caution">
    <text evidence="1">The sequence shown here is derived from an EMBL/GenBank/DDBJ whole genome shotgun (WGS) entry which is preliminary data.</text>
</comment>